<dbReference type="Proteomes" id="UP001603857">
    <property type="component" value="Unassembled WGS sequence"/>
</dbReference>
<organism evidence="1 2">
    <name type="scientific">Flemingia macrophylla</name>
    <dbReference type="NCBI Taxonomy" id="520843"/>
    <lineage>
        <taxon>Eukaryota</taxon>
        <taxon>Viridiplantae</taxon>
        <taxon>Streptophyta</taxon>
        <taxon>Embryophyta</taxon>
        <taxon>Tracheophyta</taxon>
        <taxon>Spermatophyta</taxon>
        <taxon>Magnoliopsida</taxon>
        <taxon>eudicotyledons</taxon>
        <taxon>Gunneridae</taxon>
        <taxon>Pentapetalae</taxon>
        <taxon>rosids</taxon>
        <taxon>fabids</taxon>
        <taxon>Fabales</taxon>
        <taxon>Fabaceae</taxon>
        <taxon>Papilionoideae</taxon>
        <taxon>50 kb inversion clade</taxon>
        <taxon>NPAAA clade</taxon>
        <taxon>indigoferoid/millettioid clade</taxon>
        <taxon>Phaseoleae</taxon>
        <taxon>Flemingia</taxon>
    </lineage>
</organism>
<keyword evidence="2" id="KW-1185">Reference proteome</keyword>
<sequence length="71" mass="8030">MKEMREHEASLQQIPPMTLRIPAPQLQFSTKTIHTILFSSTSDSLFWNLRSKPGSGKTILRGATFRAKSLD</sequence>
<reference evidence="1 2" key="1">
    <citation type="submission" date="2024-08" db="EMBL/GenBank/DDBJ databases">
        <title>Insights into the chromosomal genome structure of Flemingia macrophylla.</title>
        <authorList>
            <person name="Ding Y."/>
            <person name="Zhao Y."/>
            <person name="Bi W."/>
            <person name="Wu M."/>
            <person name="Zhao G."/>
            <person name="Gong Y."/>
            <person name="Li W."/>
            <person name="Zhang P."/>
        </authorList>
    </citation>
    <scope>NUCLEOTIDE SEQUENCE [LARGE SCALE GENOMIC DNA]</scope>
    <source>
        <strain evidence="1">DYQJB</strain>
        <tissue evidence="1">Leaf</tissue>
    </source>
</reference>
<accession>A0ABD1LSH1</accession>
<gene>
    <name evidence="1" type="ORF">Fmac_025527</name>
</gene>
<dbReference type="AlphaFoldDB" id="A0ABD1LSH1"/>
<dbReference type="EMBL" id="JBGMDY010000008">
    <property type="protein sequence ID" value="KAL2326469.1"/>
    <property type="molecule type" value="Genomic_DNA"/>
</dbReference>
<evidence type="ECO:0000313" key="1">
    <source>
        <dbReference type="EMBL" id="KAL2326469.1"/>
    </source>
</evidence>
<proteinExistence type="predicted"/>
<name>A0ABD1LSH1_9FABA</name>
<evidence type="ECO:0000313" key="2">
    <source>
        <dbReference type="Proteomes" id="UP001603857"/>
    </source>
</evidence>
<comment type="caution">
    <text evidence="1">The sequence shown here is derived from an EMBL/GenBank/DDBJ whole genome shotgun (WGS) entry which is preliminary data.</text>
</comment>
<protein>
    <submittedName>
        <fullName evidence="1">Uncharacterized protein</fullName>
    </submittedName>
</protein>